<evidence type="ECO:0000259" key="1">
    <source>
        <dbReference type="Pfam" id="PF00149"/>
    </source>
</evidence>
<feature type="domain" description="Calcineurin-like phosphoesterase" evidence="1">
    <location>
        <begin position="149"/>
        <end position="327"/>
    </location>
</feature>
<dbReference type="InterPro" id="IPR032288">
    <property type="entry name" value="Metallophos_C"/>
</dbReference>
<feature type="domain" description="Calcineurin-like phosphoesterase C-terminal" evidence="2">
    <location>
        <begin position="351"/>
        <end position="515"/>
    </location>
</feature>
<evidence type="ECO:0000259" key="2">
    <source>
        <dbReference type="Pfam" id="PF16370"/>
    </source>
</evidence>
<dbReference type="GO" id="GO:0016787">
    <property type="term" value="F:hydrolase activity"/>
    <property type="evidence" value="ECO:0007669"/>
    <property type="project" value="InterPro"/>
</dbReference>
<dbReference type="SUPFAM" id="SSF56300">
    <property type="entry name" value="Metallo-dependent phosphatases"/>
    <property type="match status" value="1"/>
</dbReference>
<evidence type="ECO:0000313" key="5">
    <source>
        <dbReference type="Proteomes" id="UP000320496"/>
    </source>
</evidence>
<dbReference type="Gene3D" id="3.60.21.10">
    <property type="match status" value="1"/>
</dbReference>
<evidence type="ECO:0000259" key="3">
    <source>
        <dbReference type="Pfam" id="PF16371"/>
    </source>
</evidence>
<dbReference type="Proteomes" id="UP000320496">
    <property type="component" value="Chromosome"/>
</dbReference>
<dbReference type="KEGG" id="mri:Mal4_12820"/>
<gene>
    <name evidence="4" type="ORF">Mal4_12820</name>
</gene>
<dbReference type="InterPro" id="IPR051918">
    <property type="entry name" value="STPP_CPPED1"/>
</dbReference>
<dbReference type="InterPro" id="IPR004843">
    <property type="entry name" value="Calcineurin-like_PHP"/>
</dbReference>
<dbReference type="InterPro" id="IPR032285">
    <property type="entry name" value="Metallophos_N"/>
</dbReference>
<feature type="domain" description="Calcineurin-like phosphoesterase N-terminal" evidence="3">
    <location>
        <begin position="48"/>
        <end position="109"/>
    </location>
</feature>
<keyword evidence="5" id="KW-1185">Reference proteome</keyword>
<proteinExistence type="predicted"/>
<dbReference type="AlphaFoldDB" id="A0A517Z3C4"/>
<dbReference type="PANTHER" id="PTHR43143">
    <property type="entry name" value="METALLOPHOSPHOESTERASE, CALCINEURIN SUPERFAMILY"/>
    <property type="match status" value="1"/>
</dbReference>
<sequence length="525" mass="59508">MYRIVGGVVVLGVLIAISAPRASNHEDKIQTARGVVYHDRNGNETFDEGDKPLAGIRVSNGHQIVETDDQGKYELTVDDDNILFVIKPRNWRTPLSENMLPQFYYIHKPNGSPDLRYGGVEPTGPLPESVDFPLYPQEEPDDFKAIMFGDTQPRNQQEVDWIAHDVVEELVGTDASFGVTLGDIVFDDLTIMEPLNRTIALLGIPWYNVAGNHDINYDAKTRKYANETFERIYGPSYYSFDYGPVHFIVVDNIEWRVDSETGKGRYRGGIGEEQLQFIKTDLEQIPEEQLVVLMMHIPLTGTHDRHGLYRLIEKRPFCISISGHTHHHEHVWITDEDGWEGPEPHHHIINVTVCGSWWSGALDERGIPHTTMADGAPNGYSIIKFDGTNYELDFHAAGRPENYQMEIDAPEVVKVAELADTTIFVNVFNGSEKTKVELKLADSDWTTMEKTRAVDPKYQRSYEKEAAVLEAGGQWRKLPKPKASSHLWKVNLPAGVPAGTHAIEIRATDHWGRTFEDRRIIRVED</sequence>
<dbReference type="Pfam" id="PF16371">
    <property type="entry name" value="MetallophosN"/>
    <property type="match status" value="1"/>
</dbReference>
<accession>A0A517Z3C4</accession>
<dbReference type="EMBL" id="CP036275">
    <property type="protein sequence ID" value="QDU36979.1"/>
    <property type="molecule type" value="Genomic_DNA"/>
</dbReference>
<dbReference type="Pfam" id="PF16370">
    <property type="entry name" value="MetallophosC"/>
    <property type="match status" value="1"/>
</dbReference>
<reference evidence="4 5" key="1">
    <citation type="submission" date="2019-02" db="EMBL/GenBank/DDBJ databases">
        <title>Deep-cultivation of Planctomycetes and their phenomic and genomic characterization uncovers novel biology.</title>
        <authorList>
            <person name="Wiegand S."/>
            <person name="Jogler M."/>
            <person name="Boedeker C."/>
            <person name="Pinto D."/>
            <person name="Vollmers J."/>
            <person name="Rivas-Marin E."/>
            <person name="Kohn T."/>
            <person name="Peeters S.H."/>
            <person name="Heuer A."/>
            <person name="Rast P."/>
            <person name="Oberbeckmann S."/>
            <person name="Bunk B."/>
            <person name="Jeske O."/>
            <person name="Meyerdierks A."/>
            <person name="Storesund J.E."/>
            <person name="Kallscheuer N."/>
            <person name="Luecker S."/>
            <person name="Lage O.M."/>
            <person name="Pohl T."/>
            <person name="Merkel B.J."/>
            <person name="Hornburger P."/>
            <person name="Mueller R.-W."/>
            <person name="Bruemmer F."/>
            <person name="Labrenz M."/>
            <person name="Spormann A.M."/>
            <person name="Op den Camp H."/>
            <person name="Overmann J."/>
            <person name="Amann R."/>
            <person name="Jetten M.S.M."/>
            <person name="Mascher T."/>
            <person name="Medema M.H."/>
            <person name="Devos D.P."/>
            <person name="Kaster A.-K."/>
            <person name="Ovreas L."/>
            <person name="Rohde M."/>
            <person name="Galperin M.Y."/>
            <person name="Jogler C."/>
        </authorList>
    </citation>
    <scope>NUCLEOTIDE SEQUENCE [LARGE SCALE GENOMIC DNA]</scope>
    <source>
        <strain evidence="4 5">Mal4</strain>
    </source>
</reference>
<protein>
    <submittedName>
        <fullName evidence="4">Calcineurin-like phosphoesterase</fullName>
    </submittedName>
</protein>
<evidence type="ECO:0000313" key="4">
    <source>
        <dbReference type="EMBL" id="QDU36979.1"/>
    </source>
</evidence>
<organism evidence="4 5">
    <name type="scientific">Maioricimonas rarisocia</name>
    <dbReference type="NCBI Taxonomy" id="2528026"/>
    <lineage>
        <taxon>Bacteria</taxon>
        <taxon>Pseudomonadati</taxon>
        <taxon>Planctomycetota</taxon>
        <taxon>Planctomycetia</taxon>
        <taxon>Planctomycetales</taxon>
        <taxon>Planctomycetaceae</taxon>
        <taxon>Maioricimonas</taxon>
    </lineage>
</organism>
<dbReference type="PANTHER" id="PTHR43143:SF6">
    <property type="entry name" value="BLL3016 PROTEIN"/>
    <property type="match status" value="1"/>
</dbReference>
<dbReference type="Pfam" id="PF00149">
    <property type="entry name" value="Metallophos"/>
    <property type="match status" value="1"/>
</dbReference>
<dbReference type="InterPro" id="IPR029052">
    <property type="entry name" value="Metallo-depent_PP-like"/>
</dbReference>
<name>A0A517Z3C4_9PLAN</name>